<evidence type="ECO:0000256" key="1">
    <source>
        <dbReference type="ARBA" id="ARBA00007074"/>
    </source>
</evidence>
<dbReference type="SUPFAM" id="SSF55383">
    <property type="entry name" value="Copper amine oxidase, domain N"/>
    <property type="match status" value="1"/>
</dbReference>
<dbReference type="PROSITE" id="PS51935">
    <property type="entry name" value="NLPC_P60"/>
    <property type="match status" value="1"/>
</dbReference>
<comment type="caution">
    <text evidence="6">The sequence shown here is derived from an EMBL/GenBank/DDBJ whole genome shotgun (WGS) entry which is preliminary data.</text>
</comment>
<keyword evidence="7" id="KW-1185">Reference proteome</keyword>
<dbReference type="EMBL" id="RZNX01000001">
    <property type="protein sequence ID" value="RUT35462.1"/>
    <property type="molecule type" value="Genomic_DNA"/>
</dbReference>
<dbReference type="Pfam" id="PF00877">
    <property type="entry name" value="NLPC_P60"/>
    <property type="match status" value="1"/>
</dbReference>
<dbReference type="SUPFAM" id="SSF54001">
    <property type="entry name" value="Cysteine proteinases"/>
    <property type="match status" value="1"/>
</dbReference>
<evidence type="ECO:0000256" key="2">
    <source>
        <dbReference type="ARBA" id="ARBA00022670"/>
    </source>
</evidence>
<dbReference type="InterPro" id="IPR012854">
    <property type="entry name" value="Cu_amine_oxidase-like_N"/>
</dbReference>
<keyword evidence="2" id="KW-0645">Protease</keyword>
<organism evidence="6 7">
    <name type="scientific">Paenibacillus zeisoli</name>
    <dbReference type="NCBI Taxonomy" id="2496267"/>
    <lineage>
        <taxon>Bacteria</taxon>
        <taxon>Bacillati</taxon>
        <taxon>Bacillota</taxon>
        <taxon>Bacilli</taxon>
        <taxon>Bacillales</taxon>
        <taxon>Paenibacillaceae</taxon>
        <taxon>Paenibacillus</taxon>
    </lineage>
</organism>
<dbReference type="PANTHER" id="PTHR47053">
    <property type="entry name" value="MUREIN DD-ENDOPEPTIDASE MEPH-RELATED"/>
    <property type="match status" value="1"/>
</dbReference>
<dbReference type="InterPro" id="IPR038765">
    <property type="entry name" value="Papain-like_cys_pep_sf"/>
</dbReference>
<comment type="similarity">
    <text evidence="1">Belongs to the peptidase C40 family.</text>
</comment>
<accession>A0A433XMZ1</accession>
<dbReference type="PANTHER" id="PTHR47053:SF1">
    <property type="entry name" value="MUREIN DD-ENDOPEPTIDASE MEPH-RELATED"/>
    <property type="match status" value="1"/>
</dbReference>
<dbReference type="InterPro" id="IPR051202">
    <property type="entry name" value="Peptidase_C40"/>
</dbReference>
<evidence type="ECO:0000313" key="6">
    <source>
        <dbReference type="EMBL" id="RUT35462.1"/>
    </source>
</evidence>
<evidence type="ECO:0000256" key="4">
    <source>
        <dbReference type="ARBA" id="ARBA00022807"/>
    </source>
</evidence>
<dbReference type="Pfam" id="PF07833">
    <property type="entry name" value="Cu_amine_oxidN1"/>
    <property type="match status" value="1"/>
</dbReference>
<sequence>MFHIHKIMISPHTSNNFYERMEISSTMTSHHNRIVPKWLIIGTLVILGTSCSSNRPNSADLKSQALQNSKASIIKKNMYRDAGGMTWIPLREAASTLGLNYKELGDTALIGFSDPVYEVHTNQSTAITHGKKVTLKDRPVRREGQLCVSLSDLSSLLGTATVWNNQTGRLEISKLPPVQEPAKALEHRSDRITTLSAVDTQQLVAYAKRFLGVNYEFGADEYTKSRTFDCSSFTQYVFRHFNVDLPRLASSQAKEGTAVGRSDLKAGDLIFFTVPGRFKDDHIPGHVGIYIGDGKFIHTWGGPGVQISPLDSGYWHGVIFSMRRVL</sequence>
<dbReference type="Gene3D" id="3.90.1720.10">
    <property type="entry name" value="endopeptidase domain like (from Nostoc punctiforme)"/>
    <property type="match status" value="1"/>
</dbReference>
<name>A0A433XMZ1_9BACL</name>
<reference evidence="6 7" key="1">
    <citation type="submission" date="2018-12" db="EMBL/GenBank/DDBJ databases">
        <authorList>
            <person name="Sun L."/>
            <person name="Chen Z."/>
        </authorList>
    </citation>
    <scope>NUCLEOTIDE SEQUENCE [LARGE SCALE GENOMIC DNA]</scope>
    <source>
        <strain evidence="6 7">3-5-3</strain>
    </source>
</reference>
<protein>
    <submittedName>
        <fullName evidence="6">NlpC/P60 family protein</fullName>
    </submittedName>
</protein>
<evidence type="ECO:0000313" key="7">
    <source>
        <dbReference type="Proteomes" id="UP000272464"/>
    </source>
</evidence>
<dbReference type="InterPro" id="IPR036582">
    <property type="entry name" value="Mao_N_sf"/>
</dbReference>
<gene>
    <name evidence="6" type="ORF">EJP77_00045</name>
</gene>
<dbReference type="Proteomes" id="UP000272464">
    <property type="component" value="Unassembled WGS sequence"/>
</dbReference>
<feature type="domain" description="NlpC/P60" evidence="5">
    <location>
        <begin position="197"/>
        <end position="326"/>
    </location>
</feature>
<dbReference type="AlphaFoldDB" id="A0A433XMZ1"/>
<dbReference type="OrthoDB" id="9813118at2"/>
<keyword evidence="4" id="KW-0788">Thiol protease</keyword>
<proteinExistence type="inferred from homology"/>
<dbReference type="GO" id="GO:0008234">
    <property type="term" value="F:cysteine-type peptidase activity"/>
    <property type="evidence" value="ECO:0007669"/>
    <property type="project" value="UniProtKB-KW"/>
</dbReference>
<dbReference type="InterPro" id="IPR000064">
    <property type="entry name" value="NLP_P60_dom"/>
</dbReference>
<keyword evidence="3" id="KW-0378">Hydrolase</keyword>
<dbReference type="GO" id="GO:0006508">
    <property type="term" value="P:proteolysis"/>
    <property type="evidence" value="ECO:0007669"/>
    <property type="project" value="UniProtKB-KW"/>
</dbReference>
<evidence type="ECO:0000259" key="5">
    <source>
        <dbReference type="PROSITE" id="PS51935"/>
    </source>
</evidence>
<evidence type="ECO:0000256" key="3">
    <source>
        <dbReference type="ARBA" id="ARBA00022801"/>
    </source>
</evidence>